<dbReference type="Gramene" id="KQK96312">
    <property type="protein sequence ID" value="KQK96312"/>
    <property type="gene ID" value="SETIT_012127mg"/>
</dbReference>
<evidence type="ECO:0000313" key="4">
    <source>
        <dbReference type="Proteomes" id="UP000004995"/>
    </source>
</evidence>
<dbReference type="AlphaFoldDB" id="K3YD24"/>
<dbReference type="FunCoup" id="K3YD24">
    <property type="interactions" value="304"/>
</dbReference>
<sequence length="939" mass="105981">MQGSSSSSSGRIDGKFKTVEAKAYAKVDVIHSGGIPVMVSITALSGTTEQRAPVDLVVVLHVREGCNVPKNWKDLLFEAMYTIVAKLDDRDRLAVIPSNRLTTWMSARRFVYPQLVTSKTSLTTALESAESILYGRKDEDKKIRTGCIIVISNSNDNIDSLVSWRLRSVHAFGFRDAQNARTMHKISSSRNCSYAILDDEHGQITQSFFATISRIITSAVAAMPVEIKLMCEQTVVLHSIGTPGVSYYISYDAKSAIMWPNAHLAGMTTNIIVYLGGVIHPRDLPQLFTVHVKYGNVLDKVHVQLVKEGSDESREVAAEIVRIEALEIIAGITTEDKHDWEQLPVAAHYLRERWTRLEDFKCSREARAAGLISRLADEMREMELRLYNNYYWLEYMLSWQSHQLCQLPLPQPFMHNQSNNDPLLQLRILAKAEGKITEHQEGIPVMVRVMASDAGLAMVERASVDLILVIDASYGVKEKEEKTRERVHLLIKAEEMEEEHNKAKNMAIKLVTDKLSVMDRLAIVPVQSYVTEPATGLFEMSKQGLIETSNKLRKLSMALTDNKAAQWREQKEKAMRIIRNCLHSAPSSSSSTRSPRSAKSESTASMPAHSTDVGGSTKMLHKALMYAMKVCWMRTTYPYCIDNKSIKVLDDRRGRKEDRLGSIIVISDNDDDSICMETLSPSYMVHAFGFYGTHSTRALYHIASSSNGIYNIINDDSNQITEAFRSCVNKMTSTISVDTKVEIMCNPSCNVALSTIESAQFRYSIGNDRKSCSVLVGALSAGTVKNFIIYVDNVREDDYDNLSKYITVRVKWMHAMNRMKELEGQVVVVRDGIDGYEEVVETITHLEAVKIASDITDPNHSKMAMADMLQQMCIKCPDFERSAGDERLRWLKSQMQKMEADQHMEITDPNDYINMVAEKLSYILSWLSYQRSYCWIKII</sequence>
<dbReference type="EMBL" id="AGNK02004085">
    <property type="status" value="NOT_ANNOTATED_CDS"/>
    <property type="molecule type" value="Genomic_DNA"/>
</dbReference>
<evidence type="ECO:0008006" key="5">
    <source>
        <dbReference type="Google" id="ProtNLM"/>
    </source>
</evidence>
<feature type="region of interest" description="Disordered" evidence="2">
    <location>
        <begin position="582"/>
        <end position="615"/>
    </location>
</feature>
<dbReference type="OMA" id="DDQITQR"/>
<keyword evidence="1" id="KW-0175">Coiled coil</keyword>
<feature type="coiled-coil region" evidence="1">
    <location>
        <begin position="479"/>
        <end position="513"/>
    </location>
</feature>
<dbReference type="HOGENOM" id="CLU_273898_0_0_1"/>
<dbReference type="PANTHER" id="PTHR10579:SF112">
    <property type="entry name" value="OS04G0198300 PROTEIN"/>
    <property type="match status" value="1"/>
</dbReference>
<protein>
    <recommendedName>
        <fullName evidence="5">VWFA domain-containing protein</fullName>
    </recommendedName>
</protein>
<name>K3YD24_SETIT</name>
<dbReference type="Proteomes" id="UP000004995">
    <property type="component" value="Unassembled WGS sequence"/>
</dbReference>
<dbReference type="eggNOG" id="ENOG502R56J">
    <property type="taxonomic scope" value="Eukaryota"/>
</dbReference>
<dbReference type="EnsemblPlants" id="KQK96312">
    <property type="protein sequence ID" value="KQK96312"/>
    <property type="gene ID" value="SETIT_012127mg"/>
</dbReference>
<accession>K3YD24</accession>
<evidence type="ECO:0000256" key="1">
    <source>
        <dbReference type="SAM" id="Coils"/>
    </source>
</evidence>
<feature type="compositionally biased region" description="Low complexity" evidence="2">
    <location>
        <begin position="584"/>
        <end position="602"/>
    </location>
</feature>
<evidence type="ECO:0000313" key="3">
    <source>
        <dbReference type="EnsemblPlants" id="KQK96312"/>
    </source>
</evidence>
<proteinExistence type="predicted"/>
<reference evidence="3" key="2">
    <citation type="submission" date="2018-08" db="UniProtKB">
        <authorList>
            <consortium name="EnsemblPlants"/>
        </authorList>
    </citation>
    <scope>IDENTIFICATION</scope>
    <source>
        <strain evidence="3">Yugu1</strain>
    </source>
</reference>
<evidence type="ECO:0000256" key="2">
    <source>
        <dbReference type="SAM" id="MobiDB-lite"/>
    </source>
</evidence>
<reference evidence="4" key="1">
    <citation type="journal article" date="2012" name="Nat. Biotechnol.">
        <title>Reference genome sequence of the model plant Setaria.</title>
        <authorList>
            <person name="Bennetzen J.L."/>
            <person name="Schmutz J."/>
            <person name="Wang H."/>
            <person name="Percifield R."/>
            <person name="Hawkins J."/>
            <person name="Pontaroli A.C."/>
            <person name="Estep M."/>
            <person name="Feng L."/>
            <person name="Vaughn J.N."/>
            <person name="Grimwood J."/>
            <person name="Jenkins J."/>
            <person name="Barry K."/>
            <person name="Lindquist E."/>
            <person name="Hellsten U."/>
            <person name="Deshpande S."/>
            <person name="Wang X."/>
            <person name="Wu X."/>
            <person name="Mitros T."/>
            <person name="Triplett J."/>
            <person name="Yang X."/>
            <person name="Ye C.Y."/>
            <person name="Mauro-Herrera M."/>
            <person name="Wang L."/>
            <person name="Li P."/>
            <person name="Sharma M."/>
            <person name="Sharma R."/>
            <person name="Ronald P.C."/>
            <person name="Panaud O."/>
            <person name="Kellogg E.A."/>
            <person name="Brutnell T.P."/>
            <person name="Doust A.N."/>
            <person name="Tuskan G.A."/>
            <person name="Rokhsar D."/>
            <person name="Devos K.M."/>
        </authorList>
    </citation>
    <scope>NUCLEOTIDE SEQUENCE [LARGE SCALE GENOMIC DNA]</scope>
    <source>
        <strain evidence="4">cv. Yugu1</strain>
    </source>
</reference>
<dbReference type="InterPro" id="IPR051266">
    <property type="entry name" value="CLCR"/>
</dbReference>
<keyword evidence="4" id="KW-1185">Reference proteome</keyword>
<organism evidence="3 4">
    <name type="scientific">Setaria italica</name>
    <name type="common">Foxtail millet</name>
    <name type="synonym">Panicum italicum</name>
    <dbReference type="NCBI Taxonomy" id="4555"/>
    <lineage>
        <taxon>Eukaryota</taxon>
        <taxon>Viridiplantae</taxon>
        <taxon>Streptophyta</taxon>
        <taxon>Embryophyta</taxon>
        <taxon>Tracheophyta</taxon>
        <taxon>Spermatophyta</taxon>
        <taxon>Magnoliopsida</taxon>
        <taxon>Liliopsida</taxon>
        <taxon>Poales</taxon>
        <taxon>Poaceae</taxon>
        <taxon>PACMAD clade</taxon>
        <taxon>Panicoideae</taxon>
        <taxon>Panicodae</taxon>
        <taxon>Paniceae</taxon>
        <taxon>Cenchrinae</taxon>
        <taxon>Setaria</taxon>
    </lineage>
</organism>
<dbReference type="PANTHER" id="PTHR10579">
    <property type="entry name" value="CALCIUM-ACTIVATED CHLORIDE CHANNEL REGULATOR"/>
    <property type="match status" value="1"/>
</dbReference>
<dbReference type="InParanoid" id="K3YD24"/>